<protein>
    <submittedName>
        <fullName evidence="2">Cyclic nucleotide-binding domain-containing protein</fullName>
    </submittedName>
</protein>
<dbReference type="PANTHER" id="PTHR24567:SF74">
    <property type="entry name" value="HTH-TYPE TRANSCRIPTIONAL REGULATOR ARCR"/>
    <property type="match status" value="1"/>
</dbReference>
<dbReference type="OrthoDB" id="181419at2"/>
<dbReference type="InterPro" id="IPR018490">
    <property type="entry name" value="cNMP-bd_dom_sf"/>
</dbReference>
<dbReference type="SUPFAM" id="SSF51206">
    <property type="entry name" value="cAMP-binding domain-like"/>
    <property type="match status" value="1"/>
</dbReference>
<dbReference type="NCBIfam" id="NF041163">
    <property type="entry name" value="encap_f2b"/>
    <property type="match status" value="1"/>
</dbReference>
<dbReference type="InterPro" id="IPR000595">
    <property type="entry name" value="cNMP-bd_dom"/>
</dbReference>
<dbReference type="GO" id="GO:0003700">
    <property type="term" value="F:DNA-binding transcription factor activity"/>
    <property type="evidence" value="ECO:0007669"/>
    <property type="project" value="TreeGrafter"/>
</dbReference>
<proteinExistence type="predicted"/>
<dbReference type="PROSITE" id="PS50042">
    <property type="entry name" value="CNMP_BINDING_3"/>
    <property type="match status" value="1"/>
</dbReference>
<evidence type="ECO:0000313" key="2">
    <source>
        <dbReference type="EMBL" id="PSL52012.1"/>
    </source>
</evidence>
<keyword evidence="3" id="KW-1185">Reference proteome</keyword>
<dbReference type="AlphaFoldDB" id="A0A2P8I0N8"/>
<dbReference type="RefSeq" id="WP_106619419.1">
    <property type="nucleotide sequence ID" value="NZ_PYAX01000016.1"/>
</dbReference>
<gene>
    <name evidence="2" type="ORF">B0I31_11688</name>
</gene>
<organism evidence="2 3">
    <name type="scientific">Saccharothrix carnea</name>
    <dbReference type="NCBI Taxonomy" id="1280637"/>
    <lineage>
        <taxon>Bacteria</taxon>
        <taxon>Bacillati</taxon>
        <taxon>Actinomycetota</taxon>
        <taxon>Actinomycetes</taxon>
        <taxon>Pseudonocardiales</taxon>
        <taxon>Pseudonocardiaceae</taxon>
        <taxon>Saccharothrix</taxon>
    </lineage>
</organism>
<dbReference type="SMART" id="SM00100">
    <property type="entry name" value="cNMP"/>
    <property type="match status" value="1"/>
</dbReference>
<feature type="domain" description="Cyclic nucleotide-binding" evidence="1">
    <location>
        <begin position="96"/>
        <end position="177"/>
    </location>
</feature>
<sequence>MTAVEPAESVERAEHRLSLGTEAARVLATTTKTRPQTQAITPRWLLRRLPWVEAAGGTYRVNRRRTYEAGHERVACTALSGRFRVVPETLAELPPLRDCDDEDVLSALADRFEQRRYEPGAIVAGAGEATDHLVVVAHGRVSQLAAGEYGDPVVVDVLADGECLGTEVLTGAPGTARYTAKALTPVIALTLSWQAVADLLDASPSLRAHVERNRDRPLPPRNKKGEAEIAVASGHTGEPELPSTFVDYDPAPREYGLEVAQTVLRVHTRVADLYNEPMDQTEQQLRLTIEALRERQEHDLVNDPRIGLLHNVHPSQRIHARSGPPTPDDLDNLLSRRRKTRLFLAHPRTIAAIGRECTRQGLDPGTVEVDGGVRHLSWRGVPVLPCDKIPISRRGTSAVLALRTGEADEGVIGLHQTGLPNEVEPGLTVQPMGTDAKAITSYLVTAYYSVAVLVPDALGVLDDVEILR</sequence>
<dbReference type="InterPro" id="IPR049817">
    <property type="entry name" value="Encap_f2b"/>
</dbReference>
<evidence type="ECO:0000259" key="1">
    <source>
        <dbReference type="PROSITE" id="PS50042"/>
    </source>
</evidence>
<dbReference type="InterPro" id="IPR045641">
    <property type="entry name" value="SrpI-like"/>
</dbReference>
<dbReference type="Pfam" id="PF00027">
    <property type="entry name" value="cNMP_binding"/>
    <property type="match status" value="1"/>
</dbReference>
<comment type="caution">
    <text evidence="2">The sequence shown here is derived from an EMBL/GenBank/DDBJ whole genome shotgun (WGS) entry which is preliminary data.</text>
</comment>
<dbReference type="GO" id="GO:0005829">
    <property type="term" value="C:cytosol"/>
    <property type="evidence" value="ECO:0007669"/>
    <property type="project" value="TreeGrafter"/>
</dbReference>
<dbReference type="CDD" id="cd00038">
    <property type="entry name" value="CAP_ED"/>
    <property type="match status" value="1"/>
</dbReference>
<evidence type="ECO:0000313" key="3">
    <source>
        <dbReference type="Proteomes" id="UP000241118"/>
    </source>
</evidence>
<dbReference type="Gene3D" id="2.60.120.10">
    <property type="entry name" value="Jelly Rolls"/>
    <property type="match status" value="1"/>
</dbReference>
<dbReference type="InterPro" id="IPR014710">
    <property type="entry name" value="RmlC-like_jellyroll"/>
</dbReference>
<reference evidence="2 3" key="1">
    <citation type="submission" date="2018-03" db="EMBL/GenBank/DDBJ databases">
        <title>Genomic Encyclopedia of Type Strains, Phase III (KMG-III): the genomes of soil and plant-associated and newly described type strains.</title>
        <authorList>
            <person name="Whitman W."/>
        </authorList>
    </citation>
    <scope>NUCLEOTIDE SEQUENCE [LARGE SCALE GENOMIC DNA]</scope>
    <source>
        <strain evidence="2 3">CGMCC 4.7097</strain>
    </source>
</reference>
<dbReference type="InterPro" id="IPR050397">
    <property type="entry name" value="Env_Response_Regulators"/>
</dbReference>
<accession>A0A2P8I0N8</accession>
<name>A0A2P8I0N8_SACCR</name>
<dbReference type="Pfam" id="PF19307">
    <property type="entry name" value="SrpI-like"/>
    <property type="match status" value="1"/>
</dbReference>
<dbReference type="PANTHER" id="PTHR24567">
    <property type="entry name" value="CRP FAMILY TRANSCRIPTIONAL REGULATORY PROTEIN"/>
    <property type="match status" value="1"/>
</dbReference>
<dbReference type="Proteomes" id="UP000241118">
    <property type="component" value="Unassembled WGS sequence"/>
</dbReference>
<dbReference type="EMBL" id="PYAX01000016">
    <property type="protein sequence ID" value="PSL52012.1"/>
    <property type="molecule type" value="Genomic_DNA"/>
</dbReference>